<evidence type="ECO:0000313" key="10">
    <source>
        <dbReference type="Proteomes" id="UP001500954"/>
    </source>
</evidence>
<dbReference type="Pfam" id="PF13715">
    <property type="entry name" value="CarbopepD_reg_2"/>
    <property type="match status" value="1"/>
</dbReference>
<evidence type="ECO:0000256" key="7">
    <source>
        <dbReference type="PROSITE-ProRule" id="PRU01360"/>
    </source>
</evidence>
<dbReference type="SUPFAM" id="SSF49464">
    <property type="entry name" value="Carboxypeptidase regulatory domain-like"/>
    <property type="match status" value="1"/>
</dbReference>
<dbReference type="SUPFAM" id="SSF56935">
    <property type="entry name" value="Porins"/>
    <property type="match status" value="1"/>
</dbReference>
<evidence type="ECO:0000313" key="9">
    <source>
        <dbReference type="EMBL" id="GAA3573436.1"/>
    </source>
</evidence>
<proteinExistence type="inferred from homology"/>
<keyword evidence="3 7" id="KW-1134">Transmembrane beta strand</keyword>
<dbReference type="InterPro" id="IPR012910">
    <property type="entry name" value="Plug_dom"/>
</dbReference>
<dbReference type="EMBL" id="BAABCY010000064">
    <property type="protein sequence ID" value="GAA3573436.1"/>
    <property type="molecule type" value="Genomic_DNA"/>
</dbReference>
<gene>
    <name evidence="9" type="ORF">GCM10022395_23410</name>
</gene>
<dbReference type="InterPro" id="IPR023997">
    <property type="entry name" value="TonB-dep_OMP_SusC/RagA_CS"/>
</dbReference>
<keyword evidence="6 7" id="KW-0998">Cell outer membrane</keyword>
<keyword evidence="2 7" id="KW-0813">Transport</keyword>
<dbReference type="InterPro" id="IPR036942">
    <property type="entry name" value="Beta-barrel_TonB_sf"/>
</dbReference>
<dbReference type="InterPro" id="IPR039426">
    <property type="entry name" value="TonB-dep_rcpt-like"/>
</dbReference>
<comment type="similarity">
    <text evidence="7">Belongs to the TonB-dependent receptor family.</text>
</comment>
<comment type="subcellular location">
    <subcellularLocation>
        <location evidence="1 7">Cell outer membrane</location>
        <topology evidence="1 7">Multi-pass membrane protein</topology>
    </subcellularLocation>
</comment>
<dbReference type="InterPro" id="IPR037066">
    <property type="entry name" value="Plug_dom_sf"/>
</dbReference>
<name>A0ABP6XWA3_9FLAO</name>
<dbReference type="InterPro" id="IPR008969">
    <property type="entry name" value="CarboxyPept-like_regulatory"/>
</dbReference>
<dbReference type="PROSITE" id="PS52016">
    <property type="entry name" value="TONB_DEPENDENT_REC_3"/>
    <property type="match status" value="1"/>
</dbReference>
<evidence type="ECO:0000256" key="3">
    <source>
        <dbReference type="ARBA" id="ARBA00022452"/>
    </source>
</evidence>
<organism evidence="9 10">
    <name type="scientific">Snuella lapsa</name>
    <dbReference type="NCBI Taxonomy" id="870481"/>
    <lineage>
        <taxon>Bacteria</taxon>
        <taxon>Pseudomonadati</taxon>
        <taxon>Bacteroidota</taxon>
        <taxon>Flavobacteriia</taxon>
        <taxon>Flavobacteriales</taxon>
        <taxon>Flavobacteriaceae</taxon>
        <taxon>Snuella</taxon>
    </lineage>
</organism>
<dbReference type="Gene3D" id="2.170.130.10">
    <property type="entry name" value="TonB-dependent receptor, plug domain"/>
    <property type="match status" value="1"/>
</dbReference>
<dbReference type="InterPro" id="IPR023996">
    <property type="entry name" value="TonB-dep_OMP_SusC/RagA"/>
</dbReference>
<comment type="caution">
    <text evidence="9">The sequence shown here is derived from an EMBL/GenBank/DDBJ whole genome shotgun (WGS) entry which is preliminary data.</text>
</comment>
<feature type="domain" description="TonB-dependent receptor plug" evidence="8">
    <location>
        <begin position="100"/>
        <end position="227"/>
    </location>
</feature>
<dbReference type="Gene3D" id="2.60.40.1120">
    <property type="entry name" value="Carboxypeptidase-like, regulatory domain"/>
    <property type="match status" value="1"/>
</dbReference>
<keyword evidence="4 7" id="KW-0812">Transmembrane</keyword>
<keyword evidence="10" id="KW-1185">Reference proteome</keyword>
<reference evidence="10" key="1">
    <citation type="journal article" date="2019" name="Int. J. Syst. Evol. Microbiol.">
        <title>The Global Catalogue of Microorganisms (GCM) 10K type strain sequencing project: providing services to taxonomists for standard genome sequencing and annotation.</title>
        <authorList>
            <consortium name="The Broad Institute Genomics Platform"/>
            <consortium name="The Broad Institute Genome Sequencing Center for Infectious Disease"/>
            <person name="Wu L."/>
            <person name="Ma J."/>
        </authorList>
    </citation>
    <scope>NUCLEOTIDE SEQUENCE [LARGE SCALE GENOMIC DNA]</scope>
    <source>
        <strain evidence="10">JCM 17111</strain>
    </source>
</reference>
<evidence type="ECO:0000256" key="4">
    <source>
        <dbReference type="ARBA" id="ARBA00022692"/>
    </source>
</evidence>
<evidence type="ECO:0000259" key="8">
    <source>
        <dbReference type="Pfam" id="PF07715"/>
    </source>
</evidence>
<dbReference type="Proteomes" id="UP001500954">
    <property type="component" value="Unassembled WGS sequence"/>
</dbReference>
<keyword evidence="9" id="KW-0675">Receptor</keyword>
<dbReference type="Pfam" id="PF07715">
    <property type="entry name" value="Plug"/>
    <property type="match status" value="1"/>
</dbReference>
<keyword evidence="5 7" id="KW-0472">Membrane</keyword>
<evidence type="ECO:0000256" key="2">
    <source>
        <dbReference type="ARBA" id="ARBA00022448"/>
    </source>
</evidence>
<protein>
    <submittedName>
        <fullName evidence="9">TonB-dependent receptor</fullName>
    </submittedName>
</protein>
<sequence>MVTSVNQQQVVKGVITDPEGAPLPGVSVQIKNTNKGVVSNFDGSYQIEAPATAVLMFSYIGYGTQEITVGTQTRIDVVLQPELTDLGTVTINAGYYKVSRKESTGSIARITSKTIEQQPVSNPLASLQGRMAGVEITQTSGVPGASFEIRIRGRNSIRSNGNEPLYIIDGVPYASATLGDRQTSASIVPGIGFSPLNNISPSDIENIEILKDADATAIYGSRGANGVVLITTKKGKMGSTAFRINIATGFGKVANRIDLLDTAEYLAMRKEAYANDGIDPLPFNAYDVNGTWDTNRHTDWQEELFGKSAYLTNVEGSFSGGNRQTQFLISGNYNQQTTVFPGDFNNDKISVLSNVSHQSQDDKLALQFSANYTLNDNNLPAISLVREAVRLAPNAPDIYNADGSLNWENSTWNNPLRNLDSKYLANGSNLISHASINYKIYKGLEASASLGYTQSRLKELRTIPSTTFNPAYGLGSEFSSAIHNNANRDSWIIEPKLQWHAENTHTKVQTLVGLTFQEENSDRLSQFASGFTNNSFIKNLAAASSIFILGDTKAQYRYQALFGRINLNHRGKYILNLTGRRDGSSRFGSDKKFANFGAVGAAWIFSKEAFVAEALPFLSFGKLRGSYGTSGNDQIGDYQYLDTYAFGNAPYQNIVGIRPLRLYNPDFSWESNKKLELAIELGLWKDRISLNAGFYRNTSSNQLVGIPLPGTTGFSTLNANLDATVENKGWEFELRSVNINGDHFKWTTDFNLTIPKNTLLQFPDLEGSTYANTLVVGQPLNILKLYGANGVNPQTGLYGFTDFNGDSTISAPDDKQVVSDLNPRYYGGINNSMSYKRFKLDLLFQFTKQQGLDYLATNGITGAMLNQPKAVLERWKQAGDQTTVQRFTSGLNPEGLTAYINYTQSDAAVVDASYVRLKTLALSYTVCNKETNNLGCTLFLRGQNLWTLTDYNGLDPENRNSATVPPLRFITLGAQFTF</sequence>
<evidence type="ECO:0000256" key="5">
    <source>
        <dbReference type="ARBA" id="ARBA00023136"/>
    </source>
</evidence>
<evidence type="ECO:0000256" key="1">
    <source>
        <dbReference type="ARBA" id="ARBA00004571"/>
    </source>
</evidence>
<accession>A0ABP6XWA3</accession>
<evidence type="ECO:0000256" key="6">
    <source>
        <dbReference type="ARBA" id="ARBA00023237"/>
    </source>
</evidence>
<dbReference type="NCBIfam" id="TIGR04056">
    <property type="entry name" value="OMP_RagA_SusC"/>
    <property type="match status" value="1"/>
</dbReference>
<dbReference type="Gene3D" id="2.40.170.20">
    <property type="entry name" value="TonB-dependent receptor, beta-barrel domain"/>
    <property type="match status" value="1"/>
</dbReference>
<dbReference type="NCBIfam" id="TIGR04057">
    <property type="entry name" value="SusC_RagA_signa"/>
    <property type="match status" value="1"/>
</dbReference>